<dbReference type="GO" id="GO:0009252">
    <property type="term" value="P:peptidoglycan biosynthetic process"/>
    <property type="evidence" value="ECO:0007669"/>
    <property type="project" value="UniProtKB-UniPathway"/>
</dbReference>
<dbReference type="GO" id="GO:0005524">
    <property type="term" value="F:ATP binding"/>
    <property type="evidence" value="ECO:0007669"/>
    <property type="project" value="InterPro"/>
</dbReference>
<evidence type="ECO:0000259" key="5">
    <source>
        <dbReference type="Pfam" id="PF08245"/>
    </source>
</evidence>
<dbReference type="Pfam" id="PF02875">
    <property type="entry name" value="Mur_ligase_C"/>
    <property type="match status" value="1"/>
</dbReference>
<dbReference type="Gene3D" id="3.90.190.20">
    <property type="entry name" value="Mur ligase, C-terminal domain"/>
    <property type="match status" value="1"/>
</dbReference>
<dbReference type="GO" id="GO:0051301">
    <property type="term" value="P:cell division"/>
    <property type="evidence" value="ECO:0007669"/>
    <property type="project" value="UniProtKB-KW"/>
</dbReference>
<evidence type="ECO:0000256" key="2">
    <source>
        <dbReference type="RuleBase" id="RU004135"/>
    </source>
</evidence>
<dbReference type="GO" id="GO:0016881">
    <property type="term" value="F:acid-amino acid ligase activity"/>
    <property type="evidence" value="ECO:0007669"/>
    <property type="project" value="InterPro"/>
</dbReference>
<dbReference type="AlphaFoldDB" id="A0A1G2DAV7"/>
<keyword evidence="3" id="KW-0472">Membrane</keyword>
<dbReference type="InterPro" id="IPR036565">
    <property type="entry name" value="Mur-like_cat_sf"/>
</dbReference>
<dbReference type="Proteomes" id="UP000178099">
    <property type="component" value="Unassembled WGS sequence"/>
</dbReference>
<dbReference type="Pfam" id="PF08245">
    <property type="entry name" value="Mur_ligase_M"/>
    <property type="match status" value="1"/>
</dbReference>
<dbReference type="GO" id="GO:0071555">
    <property type="term" value="P:cell wall organization"/>
    <property type="evidence" value="ECO:0007669"/>
    <property type="project" value="UniProtKB-KW"/>
</dbReference>
<evidence type="ECO:0000313" key="6">
    <source>
        <dbReference type="EMBL" id="OGZ10673.1"/>
    </source>
</evidence>
<dbReference type="GO" id="GO:0005737">
    <property type="term" value="C:cytoplasm"/>
    <property type="evidence" value="ECO:0007669"/>
    <property type="project" value="UniProtKB-SubCell"/>
</dbReference>
<sequence length="436" mass="48374">MHPNERIESILRGIKGYMPLFFFRALAPIYHYFLALASALYYRFPSRKIFVVAVTGTNGKTTVTELVNAFLEEAGFETALSNTLRFKVGKESVVNVFKMTIPGRFFLQRFLREAVNARCRYAVIELTSEGARQGRHLFTSLDALIFMNLTPEHIESHGSFSLYRDAKRKLARSLAHSGKRQKYMVANADDKEGKNFLRIAGWGGAEKIPFSLADAEPYTFHENGFTVTIGGETMESSLQGVFNISNVLAAVAFARSQGVSLEAIKRALARFKGVPGRVEKIVASSATRRGGGDFSVYVDYAHTPDALSHLYGAFPHARKICVLGATGGGRDTWKRPVLGEIAEKYCEEIIITDEDPYDEDPEEIMNAVAAGVTKKTPTLMRDRRAAIEEGIRRARTGDVVLITGKGTDPYIMGPRGTKTPWSDAEIAREALKKILR</sequence>
<feature type="transmembrane region" description="Helical" evidence="3">
    <location>
        <begin position="21"/>
        <end position="42"/>
    </location>
</feature>
<feature type="domain" description="Mur ligase central" evidence="5">
    <location>
        <begin position="54"/>
        <end position="253"/>
    </location>
</feature>
<keyword evidence="2" id="KW-0131">Cell cycle</keyword>
<dbReference type="InterPro" id="IPR036615">
    <property type="entry name" value="Mur_ligase_C_dom_sf"/>
</dbReference>
<organism evidence="6 7">
    <name type="scientific">Candidatus Lloydbacteria bacterium RIFCSPHIGHO2_02_FULL_51_22</name>
    <dbReference type="NCBI Taxonomy" id="1798663"/>
    <lineage>
        <taxon>Bacteria</taxon>
        <taxon>Candidatus Lloydiibacteriota</taxon>
    </lineage>
</organism>
<dbReference type="EMBL" id="MHLN01000035">
    <property type="protein sequence ID" value="OGZ10673.1"/>
    <property type="molecule type" value="Genomic_DNA"/>
</dbReference>
<evidence type="ECO:0000259" key="4">
    <source>
        <dbReference type="Pfam" id="PF02875"/>
    </source>
</evidence>
<dbReference type="InterPro" id="IPR004101">
    <property type="entry name" value="Mur_ligase_C"/>
</dbReference>
<keyword evidence="2" id="KW-0573">Peptidoglycan synthesis</keyword>
<comment type="caution">
    <text evidence="6">The sequence shown here is derived from an EMBL/GenBank/DDBJ whole genome shotgun (WGS) entry which is preliminary data.</text>
</comment>
<evidence type="ECO:0000313" key="7">
    <source>
        <dbReference type="Proteomes" id="UP000178099"/>
    </source>
</evidence>
<keyword evidence="3" id="KW-0812">Transmembrane</keyword>
<accession>A0A1G2DAV7</accession>
<gene>
    <name evidence="6" type="ORF">A3D67_02270</name>
</gene>
<dbReference type="SUPFAM" id="SSF53244">
    <property type="entry name" value="MurD-like peptide ligases, peptide-binding domain"/>
    <property type="match status" value="1"/>
</dbReference>
<keyword evidence="2" id="KW-0961">Cell wall biogenesis/degradation</keyword>
<protein>
    <recommendedName>
        <fullName evidence="8">UDP-N-acetylmuramyl-tripeptide synthetase</fullName>
    </recommendedName>
</protein>
<evidence type="ECO:0000256" key="3">
    <source>
        <dbReference type="SAM" id="Phobius"/>
    </source>
</evidence>
<keyword evidence="2" id="KW-0132">Cell division</keyword>
<comment type="subcellular location">
    <subcellularLocation>
        <location evidence="2">Cytoplasm</location>
    </subcellularLocation>
</comment>
<dbReference type="UniPathway" id="UPA00219"/>
<dbReference type="InterPro" id="IPR013221">
    <property type="entry name" value="Mur_ligase_cen"/>
</dbReference>
<keyword evidence="2" id="KW-0133">Cell shape</keyword>
<dbReference type="SUPFAM" id="SSF53623">
    <property type="entry name" value="MurD-like peptide ligases, catalytic domain"/>
    <property type="match status" value="1"/>
</dbReference>
<reference evidence="6 7" key="1">
    <citation type="journal article" date="2016" name="Nat. Commun.">
        <title>Thousands of microbial genomes shed light on interconnected biogeochemical processes in an aquifer system.</title>
        <authorList>
            <person name="Anantharaman K."/>
            <person name="Brown C.T."/>
            <person name="Hug L.A."/>
            <person name="Sharon I."/>
            <person name="Castelle C.J."/>
            <person name="Probst A.J."/>
            <person name="Thomas B.C."/>
            <person name="Singh A."/>
            <person name="Wilkins M.J."/>
            <person name="Karaoz U."/>
            <person name="Brodie E.L."/>
            <person name="Williams K.H."/>
            <person name="Hubbard S.S."/>
            <person name="Banfield J.F."/>
        </authorList>
    </citation>
    <scope>NUCLEOTIDE SEQUENCE [LARGE SCALE GENOMIC DNA]</scope>
</reference>
<dbReference type="PANTHER" id="PTHR23135:SF4">
    <property type="entry name" value="UDP-N-ACETYLMURAMOYL-L-ALANYL-D-GLUTAMATE--2,6-DIAMINOPIMELATE LIGASE MURE HOMOLOG, CHLOROPLASTIC"/>
    <property type="match status" value="1"/>
</dbReference>
<dbReference type="InterPro" id="IPR005761">
    <property type="entry name" value="UDP-N-AcMur-Glu-dNH2Pim_ligase"/>
</dbReference>
<comment type="similarity">
    <text evidence="1">Belongs to the MurCDEF family. MurE subfamily.</text>
</comment>
<dbReference type="PANTHER" id="PTHR23135">
    <property type="entry name" value="MUR LIGASE FAMILY MEMBER"/>
    <property type="match status" value="1"/>
</dbReference>
<proteinExistence type="inferred from homology"/>
<keyword evidence="3" id="KW-1133">Transmembrane helix</keyword>
<evidence type="ECO:0000256" key="1">
    <source>
        <dbReference type="ARBA" id="ARBA00005898"/>
    </source>
</evidence>
<name>A0A1G2DAV7_9BACT</name>
<comment type="pathway">
    <text evidence="2">Cell wall biogenesis; peptidoglycan biosynthesis.</text>
</comment>
<evidence type="ECO:0008006" key="8">
    <source>
        <dbReference type="Google" id="ProtNLM"/>
    </source>
</evidence>
<feature type="domain" description="Mur ligase C-terminal" evidence="4">
    <location>
        <begin position="292"/>
        <end position="406"/>
    </location>
</feature>
<dbReference type="NCBIfam" id="TIGR01085">
    <property type="entry name" value="murE"/>
    <property type="match status" value="1"/>
</dbReference>
<dbReference type="GO" id="GO:0008360">
    <property type="term" value="P:regulation of cell shape"/>
    <property type="evidence" value="ECO:0007669"/>
    <property type="project" value="UniProtKB-KW"/>
</dbReference>
<dbReference type="Gene3D" id="3.40.1190.10">
    <property type="entry name" value="Mur-like, catalytic domain"/>
    <property type="match status" value="1"/>
</dbReference>